<dbReference type="PROSITE" id="PS50302">
    <property type="entry name" value="PUM"/>
    <property type="match status" value="1"/>
</dbReference>
<dbReference type="InParanoid" id="T1FCW9"/>
<dbReference type="STRING" id="6412.T1FCW9"/>
<dbReference type="PANTHER" id="PTHR13102:SF0">
    <property type="entry name" value="NUCLEOLAR PROTEIN 9"/>
    <property type="match status" value="1"/>
</dbReference>
<evidence type="ECO:0008006" key="6">
    <source>
        <dbReference type="Google" id="ProtNLM"/>
    </source>
</evidence>
<dbReference type="EnsemblMetazoa" id="HelroT178190">
    <property type="protein sequence ID" value="HelroP178190"/>
    <property type="gene ID" value="HelroG178190"/>
</dbReference>
<dbReference type="AlphaFoldDB" id="T1FCW9"/>
<dbReference type="Gene3D" id="1.25.10.10">
    <property type="entry name" value="Leucine-rich Repeat Variant"/>
    <property type="match status" value="1"/>
</dbReference>
<keyword evidence="1" id="KW-0677">Repeat</keyword>
<dbReference type="HOGENOM" id="CLU_1919328_0_0_1"/>
<dbReference type="GeneID" id="20206668"/>
<sequence>MERSWHSPLNKSVRPLRIDHVCNTLSNPVLQSMVLSLKSLPVNVSSELLSNFIENSELFTEHVDKKLLVVSEKEIGSYLLEQVLITLSDDRFEEIFSLHFKGKLLHMATSPIGNFVLQRLIKSSRNKKQVAI</sequence>
<dbReference type="InterPro" id="IPR001313">
    <property type="entry name" value="Pumilio_RNA-bd_rpt"/>
</dbReference>
<dbReference type="KEGG" id="hro:HELRODRAFT_178190"/>
<protein>
    <recommendedName>
        <fullName evidence="6">PUM-HD domain-containing protein</fullName>
    </recommendedName>
</protein>
<dbReference type="InterPro" id="IPR016024">
    <property type="entry name" value="ARM-type_fold"/>
</dbReference>
<dbReference type="InterPro" id="IPR011989">
    <property type="entry name" value="ARM-like"/>
</dbReference>
<dbReference type="SUPFAM" id="SSF48371">
    <property type="entry name" value="ARM repeat"/>
    <property type="match status" value="1"/>
</dbReference>
<gene>
    <name evidence="4" type="primary">20206668</name>
    <name evidence="3" type="ORF">HELRODRAFT_178190</name>
</gene>
<evidence type="ECO:0000313" key="3">
    <source>
        <dbReference type="EMBL" id="ESN97399.1"/>
    </source>
</evidence>
<dbReference type="EMBL" id="AMQM01006317">
    <property type="status" value="NOT_ANNOTATED_CDS"/>
    <property type="molecule type" value="Genomic_DNA"/>
</dbReference>
<evidence type="ECO:0000256" key="2">
    <source>
        <dbReference type="PROSITE-ProRule" id="PRU00317"/>
    </source>
</evidence>
<evidence type="ECO:0000313" key="4">
    <source>
        <dbReference type="EnsemblMetazoa" id="HelroP178190"/>
    </source>
</evidence>
<evidence type="ECO:0000313" key="5">
    <source>
        <dbReference type="Proteomes" id="UP000015101"/>
    </source>
</evidence>
<feature type="repeat" description="Pumilio" evidence="2">
    <location>
        <begin position="99"/>
        <end position="132"/>
    </location>
</feature>
<dbReference type="PANTHER" id="PTHR13102">
    <property type="entry name" value="NUCLEOLAR PROTEIN 9"/>
    <property type="match status" value="1"/>
</dbReference>
<proteinExistence type="predicted"/>
<dbReference type="Pfam" id="PF22493">
    <property type="entry name" value="PUF_NOP9"/>
    <property type="match status" value="1"/>
</dbReference>
<reference evidence="3 5" key="2">
    <citation type="journal article" date="2013" name="Nature">
        <title>Insights into bilaterian evolution from three spiralian genomes.</title>
        <authorList>
            <person name="Simakov O."/>
            <person name="Marletaz F."/>
            <person name="Cho S.J."/>
            <person name="Edsinger-Gonzales E."/>
            <person name="Havlak P."/>
            <person name="Hellsten U."/>
            <person name="Kuo D.H."/>
            <person name="Larsson T."/>
            <person name="Lv J."/>
            <person name="Arendt D."/>
            <person name="Savage R."/>
            <person name="Osoegawa K."/>
            <person name="de Jong P."/>
            <person name="Grimwood J."/>
            <person name="Chapman J.A."/>
            <person name="Shapiro H."/>
            <person name="Aerts A."/>
            <person name="Otillar R.P."/>
            <person name="Terry A.Y."/>
            <person name="Boore J.L."/>
            <person name="Grigoriev I.V."/>
            <person name="Lindberg D.R."/>
            <person name="Seaver E.C."/>
            <person name="Weisblat D.A."/>
            <person name="Putnam N.H."/>
            <person name="Rokhsar D.S."/>
        </authorList>
    </citation>
    <scope>NUCLEOTIDE SEQUENCE</scope>
</reference>
<evidence type="ECO:0000256" key="1">
    <source>
        <dbReference type="ARBA" id="ARBA00022737"/>
    </source>
</evidence>
<reference evidence="4" key="3">
    <citation type="submission" date="2015-06" db="UniProtKB">
        <authorList>
            <consortium name="EnsemblMetazoa"/>
        </authorList>
    </citation>
    <scope>IDENTIFICATION</scope>
</reference>
<reference evidence="5" key="1">
    <citation type="submission" date="2012-12" db="EMBL/GenBank/DDBJ databases">
        <authorList>
            <person name="Hellsten U."/>
            <person name="Grimwood J."/>
            <person name="Chapman J.A."/>
            <person name="Shapiro H."/>
            <person name="Aerts A."/>
            <person name="Otillar R.P."/>
            <person name="Terry A.Y."/>
            <person name="Boore J.L."/>
            <person name="Simakov O."/>
            <person name="Marletaz F."/>
            <person name="Cho S.-J."/>
            <person name="Edsinger-Gonzales E."/>
            <person name="Havlak P."/>
            <person name="Kuo D.-H."/>
            <person name="Larsson T."/>
            <person name="Lv J."/>
            <person name="Arendt D."/>
            <person name="Savage R."/>
            <person name="Osoegawa K."/>
            <person name="de Jong P."/>
            <person name="Lindberg D.R."/>
            <person name="Seaver E.C."/>
            <person name="Weisblat D.A."/>
            <person name="Putnam N.H."/>
            <person name="Grigoriev I.V."/>
            <person name="Rokhsar D.S."/>
        </authorList>
    </citation>
    <scope>NUCLEOTIDE SEQUENCE</scope>
</reference>
<accession>T1FCW9</accession>
<dbReference type="Proteomes" id="UP000015101">
    <property type="component" value="Unassembled WGS sequence"/>
</dbReference>
<dbReference type="GO" id="GO:0003723">
    <property type="term" value="F:RNA binding"/>
    <property type="evidence" value="ECO:0007669"/>
    <property type="project" value="InterPro"/>
</dbReference>
<dbReference type="OrthoDB" id="9987665at2759"/>
<organism evidence="4 5">
    <name type="scientific">Helobdella robusta</name>
    <name type="common">Californian leech</name>
    <dbReference type="NCBI Taxonomy" id="6412"/>
    <lineage>
        <taxon>Eukaryota</taxon>
        <taxon>Metazoa</taxon>
        <taxon>Spiralia</taxon>
        <taxon>Lophotrochozoa</taxon>
        <taxon>Annelida</taxon>
        <taxon>Clitellata</taxon>
        <taxon>Hirudinea</taxon>
        <taxon>Rhynchobdellida</taxon>
        <taxon>Glossiphoniidae</taxon>
        <taxon>Helobdella</taxon>
    </lineage>
</organism>
<dbReference type="RefSeq" id="XP_009024571.1">
    <property type="nucleotide sequence ID" value="XM_009026323.1"/>
</dbReference>
<keyword evidence="5" id="KW-1185">Reference proteome</keyword>
<name>T1FCW9_HELRO</name>
<dbReference type="EMBL" id="KB097379">
    <property type="protein sequence ID" value="ESN97399.1"/>
    <property type="molecule type" value="Genomic_DNA"/>
</dbReference>
<dbReference type="CTD" id="20206668"/>
<dbReference type="InterPro" id="IPR040000">
    <property type="entry name" value="NOP9"/>
</dbReference>